<evidence type="ECO:0000256" key="15">
    <source>
        <dbReference type="RuleBase" id="RU000461"/>
    </source>
</evidence>
<keyword evidence="5 14" id="KW-0349">Heme</keyword>
<evidence type="ECO:0000256" key="5">
    <source>
        <dbReference type="ARBA" id="ARBA00022617"/>
    </source>
</evidence>
<accession>A0A0W0FZ25</accession>
<evidence type="ECO:0000256" key="6">
    <source>
        <dbReference type="ARBA" id="ARBA00022692"/>
    </source>
</evidence>
<reference evidence="16 17" key="1">
    <citation type="submission" date="2015-12" db="EMBL/GenBank/DDBJ databases">
        <title>Draft genome sequence of Moniliophthora roreri, the causal agent of frosty pod rot of cacao.</title>
        <authorList>
            <person name="Aime M.C."/>
            <person name="Diaz-Valderrama J.R."/>
            <person name="Kijpornyongpan T."/>
            <person name="Phillips-Mora W."/>
        </authorList>
    </citation>
    <scope>NUCLEOTIDE SEQUENCE [LARGE SCALE GENOMIC DNA]</scope>
    <source>
        <strain evidence="16 17">MCA 2952</strain>
    </source>
</reference>
<evidence type="ECO:0000256" key="8">
    <source>
        <dbReference type="ARBA" id="ARBA00022989"/>
    </source>
</evidence>
<keyword evidence="6" id="KW-0812">Transmembrane</keyword>
<dbReference type="EMBL" id="LATX01001438">
    <property type="protein sequence ID" value="KTB41590.1"/>
    <property type="molecule type" value="Genomic_DNA"/>
</dbReference>
<evidence type="ECO:0000256" key="7">
    <source>
        <dbReference type="ARBA" id="ARBA00022723"/>
    </source>
</evidence>
<dbReference type="PRINTS" id="PR00463">
    <property type="entry name" value="EP450I"/>
</dbReference>
<gene>
    <name evidence="16" type="ORF">WG66_5739</name>
</gene>
<keyword evidence="7 14" id="KW-0479">Metal-binding</keyword>
<dbReference type="AlphaFoldDB" id="A0A0W0FZ25"/>
<organism evidence="16 17">
    <name type="scientific">Moniliophthora roreri</name>
    <name type="common">Frosty pod rot fungus</name>
    <name type="synonym">Monilia roreri</name>
    <dbReference type="NCBI Taxonomy" id="221103"/>
    <lineage>
        <taxon>Eukaryota</taxon>
        <taxon>Fungi</taxon>
        <taxon>Dikarya</taxon>
        <taxon>Basidiomycota</taxon>
        <taxon>Agaricomycotina</taxon>
        <taxon>Agaricomycetes</taxon>
        <taxon>Agaricomycetidae</taxon>
        <taxon>Agaricales</taxon>
        <taxon>Marasmiineae</taxon>
        <taxon>Marasmiaceae</taxon>
        <taxon>Moniliophthora</taxon>
    </lineage>
</organism>
<feature type="binding site" description="axial binding residue" evidence="14">
    <location>
        <position position="167"/>
    </location>
    <ligand>
        <name>heme</name>
        <dbReference type="ChEBI" id="CHEBI:30413"/>
    </ligand>
    <ligandPart>
        <name>Fe</name>
        <dbReference type="ChEBI" id="CHEBI:18248"/>
    </ligandPart>
</feature>
<dbReference type="Pfam" id="PF00067">
    <property type="entry name" value="p450"/>
    <property type="match status" value="1"/>
</dbReference>
<dbReference type="Proteomes" id="UP000054988">
    <property type="component" value="Unassembled WGS sequence"/>
</dbReference>
<dbReference type="PANTHER" id="PTHR46300:SF2">
    <property type="entry name" value="CYTOCHROME P450 MONOOXYGENASE ALNH-RELATED"/>
    <property type="match status" value="1"/>
</dbReference>
<evidence type="ECO:0000256" key="13">
    <source>
        <dbReference type="ARBA" id="ARBA00023180"/>
    </source>
</evidence>
<proteinExistence type="inferred from homology"/>
<dbReference type="InterPro" id="IPR036396">
    <property type="entry name" value="Cyt_P450_sf"/>
</dbReference>
<comment type="pathway">
    <text evidence="3">Secondary metabolite biosynthesis.</text>
</comment>
<comment type="similarity">
    <text evidence="4 15">Belongs to the cytochrome P450 family.</text>
</comment>
<evidence type="ECO:0000256" key="14">
    <source>
        <dbReference type="PIRSR" id="PIRSR602401-1"/>
    </source>
</evidence>
<evidence type="ECO:0000256" key="2">
    <source>
        <dbReference type="ARBA" id="ARBA00004167"/>
    </source>
</evidence>
<evidence type="ECO:0000313" key="17">
    <source>
        <dbReference type="Proteomes" id="UP000054988"/>
    </source>
</evidence>
<dbReference type="GO" id="GO:0020037">
    <property type="term" value="F:heme binding"/>
    <property type="evidence" value="ECO:0007669"/>
    <property type="project" value="InterPro"/>
</dbReference>
<keyword evidence="11 15" id="KW-0503">Monooxygenase</keyword>
<dbReference type="InterPro" id="IPR001128">
    <property type="entry name" value="Cyt_P450"/>
</dbReference>
<dbReference type="InterPro" id="IPR017972">
    <property type="entry name" value="Cyt_P450_CS"/>
</dbReference>
<protein>
    <recommendedName>
        <fullName evidence="18">Cytochrome P450</fullName>
    </recommendedName>
</protein>
<evidence type="ECO:0000256" key="10">
    <source>
        <dbReference type="ARBA" id="ARBA00023004"/>
    </source>
</evidence>
<evidence type="ECO:0000313" key="16">
    <source>
        <dbReference type="EMBL" id="KTB41590.1"/>
    </source>
</evidence>
<keyword evidence="13" id="KW-0325">Glycoprotein</keyword>
<dbReference type="Gene3D" id="1.10.630.10">
    <property type="entry name" value="Cytochrome P450"/>
    <property type="match status" value="1"/>
</dbReference>
<comment type="cofactor">
    <cofactor evidence="1 14">
        <name>heme</name>
        <dbReference type="ChEBI" id="CHEBI:30413"/>
    </cofactor>
</comment>
<keyword evidence="12" id="KW-0472">Membrane</keyword>
<dbReference type="SUPFAM" id="SSF48264">
    <property type="entry name" value="Cytochrome P450"/>
    <property type="match status" value="1"/>
</dbReference>
<evidence type="ECO:0000256" key="9">
    <source>
        <dbReference type="ARBA" id="ARBA00023002"/>
    </source>
</evidence>
<keyword evidence="10 14" id="KW-0408">Iron</keyword>
<dbReference type="PANTHER" id="PTHR46300">
    <property type="entry name" value="P450, PUTATIVE (EUROFUNG)-RELATED-RELATED"/>
    <property type="match status" value="1"/>
</dbReference>
<dbReference type="GO" id="GO:0016705">
    <property type="term" value="F:oxidoreductase activity, acting on paired donors, with incorporation or reduction of molecular oxygen"/>
    <property type="evidence" value="ECO:0007669"/>
    <property type="project" value="InterPro"/>
</dbReference>
<comment type="caution">
    <text evidence="16">The sequence shown here is derived from an EMBL/GenBank/DDBJ whole genome shotgun (WGS) entry which is preliminary data.</text>
</comment>
<evidence type="ECO:0000256" key="4">
    <source>
        <dbReference type="ARBA" id="ARBA00010617"/>
    </source>
</evidence>
<evidence type="ECO:0000256" key="3">
    <source>
        <dbReference type="ARBA" id="ARBA00005179"/>
    </source>
</evidence>
<comment type="subcellular location">
    <subcellularLocation>
        <location evidence="2">Membrane</location>
        <topology evidence="2">Single-pass membrane protein</topology>
    </subcellularLocation>
</comment>
<evidence type="ECO:0000256" key="11">
    <source>
        <dbReference type="ARBA" id="ARBA00023033"/>
    </source>
</evidence>
<evidence type="ECO:0008006" key="18">
    <source>
        <dbReference type="Google" id="ProtNLM"/>
    </source>
</evidence>
<dbReference type="PROSITE" id="PS00086">
    <property type="entry name" value="CYTOCHROME_P450"/>
    <property type="match status" value="1"/>
</dbReference>
<dbReference type="PRINTS" id="PR00385">
    <property type="entry name" value="P450"/>
</dbReference>
<keyword evidence="9 15" id="KW-0560">Oxidoreductase</keyword>
<dbReference type="GO" id="GO:0005506">
    <property type="term" value="F:iron ion binding"/>
    <property type="evidence" value="ECO:0007669"/>
    <property type="project" value="InterPro"/>
</dbReference>
<evidence type="ECO:0000256" key="12">
    <source>
        <dbReference type="ARBA" id="ARBA00023136"/>
    </source>
</evidence>
<dbReference type="GO" id="GO:0016020">
    <property type="term" value="C:membrane"/>
    <property type="evidence" value="ECO:0007669"/>
    <property type="project" value="UniProtKB-SubCell"/>
</dbReference>
<evidence type="ECO:0000256" key="1">
    <source>
        <dbReference type="ARBA" id="ARBA00001971"/>
    </source>
</evidence>
<dbReference type="InterPro" id="IPR002401">
    <property type="entry name" value="Cyt_P450_E_grp-I"/>
</dbReference>
<keyword evidence="8" id="KW-1133">Transmembrane helix</keyword>
<dbReference type="eggNOG" id="KOG0156">
    <property type="taxonomic scope" value="Eukaryota"/>
</dbReference>
<dbReference type="GO" id="GO:0004497">
    <property type="term" value="F:monooxygenase activity"/>
    <property type="evidence" value="ECO:0007669"/>
    <property type="project" value="UniProtKB-KW"/>
</dbReference>
<sequence>MEVGIEEAPGRGVLPNGYLSDKLLAYNAGTVLEAGSDTTASTMQSFILFMISHPHVLKKLREEIDSVVGNERMPEFEDQENLPYLVACIKETLRRRPPAVMGIPHSSDSDDIYEGYLIPKKSSPAYPNPFAFNPERFMENENKSTWGSGPDFKGRDHFVFGWGRRFCLGQNIAQASFFIVLSRIVWAFDLQTPSDPKTGKPVVPDINNEQATYTDGFLSFPKTFPVAFIPRSEKKAQIIRKAFEEAQDQWEYLGLEKDSR</sequence>
<dbReference type="InterPro" id="IPR050364">
    <property type="entry name" value="Cytochrome_P450_fung"/>
</dbReference>
<name>A0A0W0FZ25_MONRR</name>